<keyword evidence="1 3" id="KW-0378">Hydrolase</keyword>
<sequence length="312" mass="35641">MSLNPVISRLIQKAYKMGFADIHTFDEDRMRAFLTHPKFKTNSAPFVDYKTHQNVTLRCYTPICPLSNQALKKPMGVLIYLSATAFVLDRLDASNDYCSLLANTLQMKVINIQHGLAPEHKFPKFLDDCVDSIIWLVEESHRLAILPEKLVIWGESSGGSIAASCTHVLRDRGLGYIKHQTLFYPMVDLVNPYPSKEIFGSGYMLDKTFIDWLDERGFYPSQDRSHPLVSPLLSSNFNNLPPATIMTAHYDPLRDEGELYAEKLKQAEVPLYHKRFDDMIHGFMRFYGKVPTCHEAFTTACQQIKLCLSKPQ</sequence>
<dbReference type="InterPro" id="IPR013094">
    <property type="entry name" value="AB_hydrolase_3"/>
</dbReference>
<evidence type="ECO:0000313" key="3">
    <source>
        <dbReference type="EMBL" id="KRG17389.1"/>
    </source>
</evidence>
<dbReference type="SUPFAM" id="SSF53474">
    <property type="entry name" value="alpha/beta-Hydrolases"/>
    <property type="match status" value="1"/>
</dbReference>
<dbReference type="EMBL" id="LKHV02000001">
    <property type="protein sequence ID" value="MCS5708753.1"/>
    <property type="molecule type" value="Genomic_DNA"/>
</dbReference>
<dbReference type="Gene3D" id="3.40.50.1820">
    <property type="entry name" value="alpha/beta hydrolase"/>
    <property type="match status" value="1"/>
</dbReference>
<dbReference type="PANTHER" id="PTHR48081">
    <property type="entry name" value="AB HYDROLASE SUPERFAMILY PROTEIN C4A8.06C"/>
    <property type="match status" value="1"/>
</dbReference>
<feature type="domain" description="Alpha/beta hydrolase fold-3" evidence="2">
    <location>
        <begin position="79"/>
        <end position="284"/>
    </location>
</feature>
<keyword evidence="5" id="KW-1185">Reference proteome</keyword>
<dbReference type="Pfam" id="PF07859">
    <property type="entry name" value="Abhydrolase_3"/>
    <property type="match status" value="1"/>
</dbReference>
<dbReference type="OrthoDB" id="9806180at2"/>
<protein>
    <submittedName>
        <fullName evidence="4">Alpha/beta hydrolase</fullName>
    </submittedName>
    <submittedName>
        <fullName evidence="3">Carboxylesterase NlhH</fullName>
        <ecNumber evidence="3">3.1.1.1</ecNumber>
    </submittedName>
</protein>
<dbReference type="GO" id="GO:0106435">
    <property type="term" value="F:carboxylesterase activity"/>
    <property type="evidence" value="ECO:0007669"/>
    <property type="project" value="UniProtKB-EC"/>
</dbReference>
<dbReference type="Proteomes" id="UP000051494">
    <property type="component" value="Unassembled WGS sequence"/>
</dbReference>
<organism evidence="3">
    <name type="scientific">Candidatus Berkiella cookevillensis</name>
    <dbReference type="NCBI Taxonomy" id="437022"/>
    <lineage>
        <taxon>Bacteria</taxon>
        <taxon>Pseudomonadati</taxon>
        <taxon>Pseudomonadota</taxon>
        <taxon>Gammaproteobacteria</taxon>
        <taxon>Candidatus Berkiellales</taxon>
        <taxon>Candidatus Berkiellaceae</taxon>
        <taxon>Candidatus Berkiella</taxon>
    </lineage>
</organism>
<evidence type="ECO:0000313" key="5">
    <source>
        <dbReference type="Proteomes" id="UP000051494"/>
    </source>
</evidence>
<dbReference type="EC" id="3.1.1.1" evidence="3"/>
<evidence type="ECO:0000259" key="2">
    <source>
        <dbReference type="Pfam" id="PF07859"/>
    </source>
</evidence>
<accession>A0A0Q9Y9G3</accession>
<dbReference type="STRING" id="437022.CC99x_02357"/>
<dbReference type="InterPro" id="IPR050300">
    <property type="entry name" value="GDXG_lipolytic_enzyme"/>
</dbReference>
<dbReference type="RefSeq" id="WP_057625449.1">
    <property type="nucleotide sequence ID" value="NZ_LKHV02000001.1"/>
</dbReference>
<dbReference type="InterPro" id="IPR029058">
    <property type="entry name" value="AB_hydrolase_fold"/>
</dbReference>
<dbReference type="EMBL" id="LKHV01000017">
    <property type="protein sequence ID" value="KRG17389.1"/>
    <property type="molecule type" value="Genomic_DNA"/>
</dbReference>
<dbReference type="AlphaFoldDB" id="A0A0Q9Y9G3"/>
<name>A0A0Q9Y9G3_9GAMM</name>
<reference evidence="4" key="2">
    <citation type="journal article" date="2016" name="Genome Announc.">
        <title>Draft Genome Sequences of Two Novel Amoeba-Resistant Intranuclear Bacteria, 'Candidatus Berkiella cookevillensis' and 'Candidatus Berkiella aquae'.</title>
        <authorList>
            <person name="Mehari Y.T."/>
            <person name="Arivett B.A."/>
            <person name="Farone A.L."/>
            <person name="Gunderson J.H."/>
            <person name="Farone M.B."/>
        </authorList>
    </citation>
    <scope>NUCLEOTIDE SEQUENCE</scope>
    <source>
        <strain evidence="4">CC99</strain>
    </source>
</reference>
<gene>
    <name evidence="3" type="primary">nlhH_2</name>
    <name evidence="4" type="ORF">CC99x_007530</name>
    <name evidence="3" type="ORF">CC99x_02357</name>
</gene>
<evidence type="ECO:0000256" key="1">
    <source>
        <dbReference type="ARBA" id="ARBA00022801"/>
    </source>
</evidence>
<reference evidence="4" key="3">
    <citation type="submission" date="2021-06" db="EMBL/GenBank/DDBJ databases">
        <title>Genomic Description and Analysis of Intracellular Bacteria, Candidatus Berkiella cookevillensis and Candidatus Berkiella aquae.</title>
        <authorList>
            <person name="Kidane D.T."/>
            <person name="Mehari Y.T."/>
            <person name="Rice F.C."/>
            <person name="Arivett B.A."/>
            <person name="Farone A.L."/>
            <person name="Berk S.G."/>
            <person name="Farone M.B."/>
        </authorList>
    </citation>
    <scope>NUCLEOTIDE SEQUENCE</scope>
    <source>
        <strain evidence="4">CC99</strain>
    </source>
</reference>
<reference evidence="3" key="1">
    <citation type="submission" date="2015-09" db="EMBL/GenBank/DDBJ databases">
        <title>Draft Genome Sequences of Two Novel Amoeba-resistant Intranuclear Bacteria, Candidatus Berkiella cookevillensis and Candidatus Berkiella aquae.</title>
        <authorList>
            <person name="Mehari Y.T."/>
            <person name="Arivett B.A."/>
            <person name="Farone A.L."/>
            <person name="Gunderson J.H."/>
            <person name="Farone M.B."/>
        </authorList>
    </citation>
    <scope>NUCLEOTIDE SEQUENCE [LARGE SCALE GENOMIC DNA]</scope>
    <source>
        <strain evidence="3">CC99</strain>
    </source>
</reference>
<dbReference type="PANTHER" id="PTHR48081:SF8">
    <property type="entry name" value="ALPHA_BETA HYDROLASE FOLD-3 DOMAIN-CONTAINING PROTEIN-RELATED"/>
    <property type="match status" value="1"/>
</dbReference>
<proteinExistence type="predicted"/>
<evidence type="ECO:0000313" key="4">
    <source>
        <dbReference type="EMBL" id="MCS5708753.1"/>
    </source>
</evidence>
<comment type="caution">
    <text evidence="3">The sequence shown here is derived from an EMBL/GenBank/DDBJ whole genome shotgun (WGS) entry which is preliminary data.</text>
</comment>